<reference evidence="1 2" key="1">
    <citation type="submission" date="2020-04" db="EMBL/GenBank/DDBJ databases">
        <authorList>
            <person name="Wallbank WR R."/>
            <person name="Pardo Diaz C."/>
            <person name="Kozak K."/>
            <person name="Martin S."/>
            <person name="Jiggins C."/>
            <person name="Moest M."/>
            <person name="Warren A I."/>
            <person name="Byers J.R.P. K."/>
            <person name="Montejo-Kovacevich G."/>
            <person name="Yen C E."/>
        </authorList>
    </citation>
    <scope>NUCLEOTIDE SEQUENCE [LARGE SCALE GENOMIC DNA]</scope>
</reference>
<dbReference type="EMBL" id="CADEBD010000042">
    <property type="protein sequence ID" value="CAB3220905.1"/>
    <property type="molecule type" value="Genomic_DNA"/>
</dbReference>
<proteinExistence type="predicted"/>
<organism evidence="1 2">
    <name type="scientific">Arctia plantaginis</name>
    <name type="common">Wood tiger moth</name>
    <name type="synonym">Phalaena plantaginis</name>
    <dbReference type="NCBI Taxonomy" id="874455"/>
    <lineage>
        <taxon>Eukaryota</taxon>
        <taxon>Metazoa</taxon>
        <taxon>Ecdysozoa</taxon>
        <taxon>Arthropoda</taxon>
        <taxon>Hexapoda</taxon>
        <taxon>Insecta</taxon>
        <taxon>Pterygota</taxon>
        <taxon>Neoptera</taxon>
        <taxon>Endopterygota</taxon>
        <taxon>Lepidoptera</taxon>
        <taxon>Glossata</taxon>
        <taxon>Ditrysia</taxon>
        <taxon>Noctuoidea</taxon>
        <taxon>Erebidae</taxon>
        <taxon>Arctiinae</taxon>
        <taxon>Arctia</taxon>
    </lineage>
</organism>
<comment type="caution">
    <text evidence="1">The sequence shown here is derived from an EMBL/GenBank/DDBJ whole genome shotgun (WGS) entry which is preliminary data.</text>
</comment>
<accession>A0A8S0YNV3</accession>
<dbReference type="Proteomes" id="UP000494256">
    <property type="component" value="Unassembled WGS sequence"/>
</dbReference>
<sequence>MLVRNLIFSLMGIQFALCYTNKLFTIIKQDSMNGGAKLQSKWNKHQSLHLSMDPLAHLPSGSKMRAEIFHNKSSVHLPFSEYLHRGHAYLTISRDHMQTAVDAFAIFLAGSLEDVMRLPPEYVLQSARTIAMMRIAREKLASTWLVVKGSTPTHEVTYETLEKFRPLFKYINGKEMARLNLLDKRILSFIGTHPDLSRHQVGVIASQYTQLNPNWTEARYLNVMNNLLCGVPMLFMRGIPKHTYLQLTHQALGKSYSWSARDVSRLGLLLAEVDAQSFSAINPEAMAGITSQVVSQIPTEVLLSVTEMQMRFMEPKSLNILAKKINAYRIQRGGLMKTSSSNLLKLTDIVIESAVFEGKNQGLQLRVQD</sequence>
<dbReference type="AlphaFoldDB" id="A0A8S0YNV3"/>
<gene>
    <name evidence="1" type="ORF">APLA_LOCUS540</name>
</gene>
<evidence type="ECO:0000313" key="2">
    <source>
        <dbReference type="Proteomes" id="UP000494256"/>
    </source>
</evidence>
<evidence type="ECO:0000313" key="1">
    <source>
        <dbReference type="EMBL" id="CAB3220905.1"/>
    </source>
</evidence>
<protein>
    <submittedName>
        <fullName evidence="1">Uncharacterized protein</fullName>
    </submittedName>
</protein>
<dbReference type="OrthoDB" id="6379191at2759"/>
<name>A0A8S0YNV3_ARCPL</name>